<dbReference type="GO" id="GO:0043138">
    <property type="term" value="F:3'-5' DNA helicase activity"/>
    <property type="evidence" value="ECO:0007669"/>
    <property type="project" value="TreeGrafter"/>
</dbReference>
<dbReference type="EMBL" id="BJYZ01000034">
    <property type="protein sequence ID" value="GEO41999.1"/>
    <property type="molecule type" value="Genomic_DNA"/>
</dbReference>
<comment type="caution">
    <text evidence="7">The sequence shown here is derived from an EMBL/GenBank/DDBJ whole genome shotgun (WGS) entry which is preliminary data.</text>
</comment>
<dbReference type="GO" id="GO:0016787">
    <property type="term" value="F:hydrolase activity"/>
    <property type="evidence" value="ECO:0007669"/>
    <property type="project" value="UniProtKB-KW"/>
</dbReference>
<protein>
    <recommendedName>
        <fullName evidence="6">UvrD-like helicase C-terminal domain-containing protein</fullName>
    </recommendedName>
</protein>
<evidence type="ECO:0000256" key="5">
    <source>
        <dbReference type="SAM" id="MobiDB-lite"/>
    </source>
</evidence>
<evidence type="ECO:0000256" key="3">
    <source>
        <dbReference type="ARBA" id="ARBA00022806"/>
    </source>
</evidence>
<dbReference type="InterPro" id="IPR027417">
    <property type="entry name" value="P-loop_NTPase"/>
</dbReference>
<dbReference type="SUPFAM" id="SSF52540">
    <property type="entry name" value="P-loop containing nucleoside triphosphate hydrolases"/>
    <property type="match status" value="1"/>
</dbReference>
<evidence type="ECO:0000256" key="4">
    <source>
        <dbReference type="ARBA" id="ARBA00022840"/>
    </source>
</evidence>
<keyword evidence="2" id="KW-0378">Hydrolase</keyword>
<feature type="region of interest" description="Disordered" evidence="5">
    <location>
        <begin position="180"/>
        <end position="199"/>
    </location>
</feature>
<evidence type="ECO:0000256" key="2">
    <source>
        <dbReference type="ARBA" id="ARBA00022801"/>
    </source>
</evidence>
<dbReference type="Proteomes" id="UP000321523">
    <property type="component" value="Unassembled WGS sequence"/>
</dbReference>
<dbReference type="GO" id="GO:0005524">
    <property type="term" value="F:ATP binding"/>
    <property type="evidence" value="ECO:0007669"/>
    <property type="project" value="UniProtKB-KW"/>
</dbReference>
<dbReference type="GO" id="GO:0031297">
    <property type="term" value="P:replication fork processing"/>
    <property type="evidence" value="ECO:0007669"/>
    <property type="project" value="TreeGrafter"/>
</dbReference>
<reference evidence="7 8" key="1">
    <citation type="submission" date="2019-07" db="EMBL/GenBank/DDBJ databases">
        <title>Whole genome shotgun sequence of Skermanella aerolata NBRC 106429.</title>
        <authorList>
            <person name="Hosoyama A."/>
            <person name="Uohara A."/>
            <person name="Ohji S."/>
            <person name="Ichikawa N."/>
        </authorList>
    </citation>
    <scope>NUCLEOTIDE SEQUENCE [LARGE SCALE GENOMIC DNA]</scope>
    <source>
        <strain evidence="7 8">NBRC 106429</strain>
    </source>
</reference>
<dbReference type="OrthoDB" id="9810135at2"/>
<evidence type="ECO:0000313" key="7">
    <source>
        <dbReference type="EMBL" id="GEO41999.1"/>
    </source>
</evidence>
<proteinExistence type="predicted"/>
<accession>A0A512DZZ1</accession>
<dbReference type="PANTHER" id="PTHR11070">
    <property type="entry name" value="UVRD / RECB / PCRA DNA HELICASE FAMILY MEMBER"/>
    <property type="match status" value="1"/>
</dbReference>
<sequence>MLKVASEAAGRGKKVFVIGGFDGVSTEIESALALKRGMAHEVKSDNLKRFQSWSDLVEEAKIDSSLKRLVEAVSDGGALSDINAVRRRIVTSEASADVIFSTVHKAKGMEWPKVELGDDFSDPAVLYAVAKRSGIDPTEFREEWHILYVAATRAISQLRLPDALYKAFVTGKKPPIVEVRRGSAREDAESPATSDEGFDIFGEVPRSVQVFRRPR</sequence>
<evidence type="ECO:0000313" key="8">
    <source>
        <dbReference type="Proteomes" id="UP000321523"/>
    </source>
</evidence>
<dbReference type="Pfam" id="PF13361">
    <property type="entry name" value="UvrD_C"/>
    <property type="match status" value="1"/>
</dbReference>
<dbReference type="InterPro" id="IPR014017">
    <property type="entry name" value="DNA_helicase_UvrD-like_C"/>
</dbReference>
<evidence type="ECO:0000259" key="6">
    <source>
        <dbReference type="Pfam" id="PF13361"/>
    </source>
</evidence>
<dbReference type="Gene3D" id="3.40.50.300">
    <property type="entry name" value="P-loop containing nucleotide triphosphate hydrolases"/>
    <property type="match status" value="1"/>
</dbReference>
<dbReference type="AlphaFoldDB" id="A0A512DZZ1"/>
<organism evidence="7 8">
    <name type="scientific">Skermanella aerolata</name>
    <dbReference type="NCBI Taxonomy" id="393310"/>
    <lineage>
        <taxon>Bacteria</taxon>
        <taxon>Pseudomonadati</taxon>
        <taxon>Pseudomonadota</taxon>
        <taxon>Alphaproteobacteria</taxon>
        <taxon>Rhodospirillales</taxon>
        <taxon>Azospirillaceae</taxon>
        <taxon>Skermanella</taxon>
    </lineage>
</organism>
<dbReference type="GO" id="GO:0003677">
    <property type="term" value="F:DNA binding"/>
    <property type="evidence" value="ECO:0007669"/>
    <property type="project" value="InterPro"/>
</dbReference>
<feature type="domain" description="UvrD-like helicase C-terminal" evidence="6">
    <location>
        <begin position="36"/>
        <end position="158"/>
    </location>
</feature>
<dbReference type="GO" id="GO:0000724">
    <property type="term" value="P:double-strand break repair via homologous recombination"/>
    <property type="evidence" value="ECO:0007669"/>
    <property type="project" value="TreeGrafter"/>
</dbReference>
<gene>
    <name evidence="7" type="ORF">SAE02_61470</name>
</gene>
<keyword evidence="8" id="KW-1185">Reference proteome</keyword>
<name>A0A512DZZ1_9PROT</name>
<dbReference type="PANTHER" id="PTHR11070:SF30">
    <property type="entry name" value="F-BOX DNA HELICASE 1"/>
    <property type="match status" value="1"/>
</dbReference>
<keyword evidence="3" id="KW-0347">Helicase</keyword>
<dbReference type="InterPro" id="IPR000212">
    <property type="entry name" value="DNA_helicase_UvrD/REP"/>
</dbReference>
<keyword evidence="4" id="KW-0067">ATP-binding</keyword>
<evidence type="ECO:0000256" key="1">
    <source>
        <dbReference type="ARBA" id="ARBA00022741"/>
    </source>
</evidence>
<keyword evidence="1" id="KW-0547">Nucleotide-binding</keyword>
<dbReference type="RefSeq" id="WP_147041026.1">
    <property type="nucleotide sequence ID" value="NZ_BJYZ01000034.1"/>
</dbReference>